<evidence type="ECO:0008006" key="6">
    <source>
        <dbReference type="Google" id="ProtNLM"/>
    </source>
</evidence>
<feature type="repeat" description="PPR" evidence="3">
    <location>
        <begin position="237"/>
        <end position="271"/>
    </location>
</feature>
<protein>
    <recommendedName>
        <fullName evidence="6">Pentatricopeptide repeat domain-containing protein 1</fullName>
    </recommendedName>
</protein>
<reference evidence="4" key="1">
    <citation type="submission" date="2018-01" db="EMBL/GenBank/DDBJ databases">
        <authorList>
            <person name="Mao J.F."/>
        </authorList>
    </citation>
    <scope>NUCLEOTIDE SEQUENCE</scope>
    <source>
        <strain evidence="4">Huo1</strain>
        <tissue evidence="4">Leaf</tissue>
    </source>
</reference>
<comment type="caution">
    <text evidence="4">The sequence shown here is derived from an EMBL/GenBank/DDBJ whole genome shotgun (WGS) entry which is preliminary data.</text>
</comment>
<feature type="repeat" description="PPR" evidence="3">
    <location>
        <begin position="450"/>
        <end position="484"/>
    </location>
</feature>
<proteinExistence type="inferred from homology"/>
<dbReference type="SUPFAM" id="SSF48452">
    <property type="entry name" value="TPR-like"/>
    <property type="match status" value="1"/>
</dbReference>
<feature type="repeat" description="PPR" evidence="3">
    <location>
        <begin position="272"/>
        <end position="306"/>
    </location>
</feature>
<dbReference type="PROSITE" id="PS51375">
    <property type="entry name" value="PPR"/>
    <property type="match status" value="6"/>
</dbReference>
<dbReference type="Gene3D" id="1.25.40.10">
    <property type="entry name" value="Tetratricopeptide repeat domain"/>
    <property type="match status" value="3"/>
</dbReference>
<dbReference type="PANTHER" id="PTHR47447">
    <property type="entry name" value="OS03G0856100 PROTEIN"/>
    <property type="match status" value="1"/>
</dbReference>
<gene>
    <name evidence="4" type="ORF">SASPL_122732</name>
</gene>
<organism evidence="4">
    <name type="scientific">Salvia splendens</name>
    <name type="common">Scarlet sage</name>
    <dbReference type="NCBI Taxonomy" id="180675"/>
    <lineage>
        <taxon>Eukaryota</taxon>
        <taxon>Viridiplantae</taxon>
        <taxon>Streptophyta</taxon>
        <taxon>Embryophyta</taxon>
        <taxon>Tracheophyta</taxon>
        <taxon>Spermatophyta</taxon>
        <taxon>Magnoliopsida</taxon>
        <taxon>eudicotyledons</taxon>
        <taxon>Gunneridae</taxon>
        <taxon>Pentapetalae</taxon>
        <taxon>asterids</taxon>
        <taxon>lamiids</taxon>
        <taxon>Lamiales</taxon>
        <taxon>Lamiaceae</taxon>
        <taxon>Nepetoideae</taxon>
        <taxon>Mentheae</taxon>
        <taxon>Salviinae</taxon>
        <taxon>Salvia</taxon>
        <taxon>Salvia subgen. Calosphace</taxon>
        <taxon>core Calosphace</taxon>
    </lineage>
</organism>
<accession>A0A8X8XLW7</accession>
<comment type="similarity">
    <text evidence="1">Belongs to the PPR family. P subfamily.</text>
</comment>
<name>A0A8X8XLW7_SALSN</name>
<dbReference type="PANTHER" id="PTHR47447:SF28">
    <property type="entry name" value="PENTACOTRIPEPTIDE-REPEAT REGION OF PRORP DOMAIN-CONTAINING PROTEIN"/>
    <property type="match status" value="1"/>
</dbReference>
<dbReference type="AlphaFoldDB" id="A0A8X8XLW7"/>
<evidence type="ECO:0000256" key="1">
    <source>
        <dbReference type="ARBA" id="ARBA00007626"/>
    </source>
</evidence>
<dbReference type="NCBIfam" id="TIGR00756">
    <property type="entry name" value="PPR"/>
    <property type="match status" value="6"/>
</dbReference>
<evidence type="ECO:0000313" key="4">
    <source>
        <dbReference type="EMBL" id="KAG6415324.1"/>
    </source>
</evidence>
<feature type="repeat" description="PPR" evidence="3">
    <location>
        <begin position="307"/>
        <end position="341"/>
    </location>
</feature>
<dbReference type="Pfam" id="PF01535">
    <property type="entry name" value="PPR"/>
    <property type="match status" value="1"/>
</dbReference>
<dbReference type="InterPro" id="IPR011990">
    <property type="entry name" value="TPR-like_helical_dom_sf"/>
</dbReference>
<dbReference type="Pfam" id="PF12854">
    <property type="entry name" value="PPR_1"/>
    <property type="match status" value="1"/>
</dbReference>
<feature type="repeat" description="PPR" evidence="3">
    <location>
        <begin position="168"/>
        <end position="202"/>
    </location>
</feature>
<reference evidence="4" key="2">
    <citation type="submission" date="2020-08" db="EMBL/GenBank/DDBJ databases">
        <title>Plant Genome Project.</title>
        <authorList>
            <person name="Zhang R.-G."/>
        </authorList>
    </citation>
    <scope>NUCLEOTIDE SEQUENCE</scope>
    <source>
        <strain evidence="4">Huo1</strain>
        <tissue evidence="4">Leaf</tissue>
    </source>
</reference>
<dbReference type="Proteomes" id="UP000298416">
    <property type="component" value="Unassembled WGS sequence"/>
</dbReference>
<evidence type="ECO:0000256" key="2">
    <source>
        <dbReference type="ARBA" id="ARBA00022737"/>
    </source>
</evidence>
<dbReference type="Pfam" id="PF13041">
    <property type="entry name" value="PPR_2"/>
    <property type="match status" value="3"/>
</dbReference>
<evidence type="ECO:0000256" key="3">
    <source>
        <dbReference type="PROSITE-ProRule" id="PRU00708"/>
    </source>
</evidence>
<dbReference type="InterPro" id="IPR002885">
    <property type="entry name" value="PPR_rpt"/>
</dbReference>
<evidence type="ECO:0000313" key="5">
    <source>
        <dbReference type="Proteomes" id="UP000298416"/>
    </source>
</evidence>
<feature type="repeat" description="PPR" evidence="3">
    <location>
        <begin position="342"/>
        <end position="377"/>
    </location>
</feature>
<dbReference type="EMBL" id="PNBA02000008">
    <property type="protein sequence ID" value="KAG6415324.1"/>
    <property type="molecule type" value="Genomic_DNA"/>
</dbReference>
<keyword evidence="2" id="KW-0677">Repeat</keyword>
<keyword evidence="5" id="KW-1185">Reference proteome</keyword>
<sequence>MVVRGRILAVFNSLPLFPSKARFAVVSRSFYGRLFTSDVPALDGYPLSGNLSSEQPEKCGDKKRNHDINVIINKVLNAQSESEVFHSLAQDIECNKIQITHSLATRLLHRFQDDWKSAIGVFRWVETCQGYKPLPEHYEKIVDVLGKMKQMEKMKELVGEICENHLISLNTIAKMMRRLAGAGEWKEAVKIFDELEKFGLEKNTESMNILLDTLCKEHKVEQARALFLELKSHIAPNANTYNIFIHGWCKIKRVEEAEWTIQEMKGRGFRPCVISYSTIIQFFCSQCKFYRVYELLDEMEVQGCPPNVVTFTTIMNSFTKSGYTDEALQVAEKMKVAGCKPDTQFYNALIHTLGRAGLIEEALNVFTKEMPNGRINPNTSTFNSMIAMFCHHKQEQRALEYLGILEQSPYCKPDVQSFYPLLKLYFRDGKTCKCLNLVDDVVKKHHLCLDLATYTLLIHGFCRGNKYERAYQLFKEMIGQNIKPRFVTCSLLLKEMREKNMYGAAEMIEDVMKKMKSPGQKNCRLTTTVPVFDLNPPLILKLGRVEYLDKWMGTAFQVRSVQTRVRWAFGA</sequence>